<dbReference type="InterPro" id="IPR006564">
    <property type="entry name" value="Znf_PMZ"/>
</dbReference>
<feature type="compositionally biased region" description="Basic residues" evidence="5">
    <location>
        <begin position="252"/>
        <end position="263"/>
    </location>
</feature>
<evidence type="ECO:0000256" key="5">
    <source>
        <dbReference type="SAM" id="MobiDB-lite"/>
    </source>
</evidence>
<dbReference type="InterPro" id="IPR007527">
    <property type="entry name" value="Znf_SWIM"/>
</dbReference>
<feature type="compositionally biased region" description="Basic and acidic residues" evidence="5">
    <location>
        <begin position="195"/>
        <end position="205"/>
    </location>
</feature>
<evidence type="ECO:0000256" key="3">
    <source>
        <dbReference type="ARBA" id="ARBA00022833"/>
    </source>
</evidence>
<evidence type="ECO:0000256" key="2">
    <source>
        <dbReference type="ARBA" id="ARBA00022771"/>
    </source>
</evidence>
<keyword evidence="1" id="KW-0479">Metal-binding</keyword>
<dbReference type="PANTHER" id="PTHR31973:SF187">
    <property type="entry name" value="MUTATOR TRANSPOSASE MUDRA PROTEIN"/>
    <property type="match status" value="1"/>
</dbReference>
<proteinExistence type="predicted"/>
<dbReference type="EMBL" id="JAYKXN010000002">
    <property type="protein sequence ID" value="KAK7310502.1"/>
    <property type="molecule type" value="Genomic_DNA"/>
</dbReference>
<name>A0AAN9PUC2_CLITE</name>
<dbReference type="AlphaFoldDB" id="A0AAN9PUC2"/>
<dbReference type="Pfam" id="PF04434">
    <property type="entry name" value="SWIM"/>
    <property type="match status" value="1"/>
</dbReference>
<evidence type="ECO:0000313" key="7">
    <source>
        <dbReference type="EMBL" id="KAK7310502.1"/>
    </source>
</evidence>
<keyword evidence="2 4" id="KW-0863">Zinc-finger</keyword>
<dbReference type="GO" id="GO:0003676">
    <property type="term" value="F:nucleic acid binding"/>
    <property type="evidence" value="ECO:0007669"/>
    <property type="project" value="InterPro"/>
</dbReference>
<dbReference type="SMART" id="SM00575">
    <property type="entry name" value="ZnF_PMZ"/>
    <property type="match status" value="1"/>
</dbReference>
<dbReference type="Proteomes" id="UP001359559">
    <property type="component" value="Unassembled WGS sequence"/>
</dbReference>
<gene>
    <name evidence="7" type="ORF">RJT34_08056</name>
</gene>
<comment type="caution">
    <text evidence="7">The sequence shown here is derived from an EMBL/GenBank/DDBJ whole genome shotgun (WGS) entry which is preliminary data.</text>
</comment>
<dbReference type="PANTHER" id="PTHR31973">
    <property type="entry name" value="POLYPROTEIN, PUTATIVE-RELATED"/>
    <property type="match status" value="1"/>
</dbReference>
<dbReference type="GO" id="GO:0008270">
    <property type="term" value="F:zinc ion binding"/>
    <property type="evidence" value="ECO:0007669"/>
    <property type="project" value="UniProtKB-KW"/>
</dbReference>
<feature type="domain" description="SWIM-type" evidence="6">
    <location>
        <begin position="104"/>
        <end position="136"/>
    </location>
</feature>
<dbReference type="SUPFAM" id="SSF57756">
    <property type="entry name" value="Retrovirus zinc finger-like domains"/>
    <property type="match status" value="1"/>
</dbReference>
<sequence>MFQEKGLQHALEEIIPGVDQRFCVRHLYNNFRKRHPGKQLKDLLWRAAKSTYTQAWERTMLEMKEINDAAYKELIRLPPRHWSKSRWSGNSVYEVNHIRHDDKFIVDLRARECNCRRWALTGIPCNHAVTCMIHVNESPDTYIPAIYRKQAYGNCYNPIIFPTCGKNMWETVQTNPLQPPPFKRQPGRPKKSRRKDPSEKDDIRMSRKGLKCKCSVCGATGHNKTTCPSKPPQEGTQTQQTPNSQNTTALKVRPKLRPRRKHT</sequence>
<evidence type="ECO:0000256" key="1">
    <source>
        <dbReference type="ARBA" id="ARBA00022723"/>
    </source>
</evidence>
<protein>
    <recommendedName>
        <fullName evidence="6">SWIM-type domain-containing protein</fullName>
    </recommendedName>
</protein>
<dbReference type="PROSITE" id="PS50966">
    <property type="entry name" value="ZF_SWIM"/>
    <property type="match status" value="1"/>
</dbReference>
<organism evidence="7 8">
    <name type="scientific">Clitoria ternatea</name>
    <name type="common">Butterfly pea</name>
    <dbReference type="NCBI Taxonomy" id="43366"/>
    <lineage>
        <taxon>Eukaryota</taxon>
        <taxon>Viridiplantae</taxon>
        <taxon>Streptophyta</taxon>
        <taxon>Embryophyta</taxon>
        <taxon>Tracheophyta</taxon>
        <taxon>Spermatophyta</taxon>
        <taxon>Magnoliopsida</taxon>
        <taxon>eudicotyledons</taxon>
        <taxon>Gunneridae</taxon>
        <taxon>Pentapetalae</taxon>
        <taxon>rosids</taxon>
        <taxon>fabids</taxon>
        <taxon>Fabales</taxon>
        <taxon>Fabaceae</taxon>
        <taxon>Papilionoideae</taxon>
        <taxon>50 kb inversion clade</taxon>
        <taxon>NPAAA clade</taxon>
        <taxon>indigoferoid/millettioid clade</taxon>
        <taxon>Phaseoleae</taxon>
        <taxon>Clitoria</taxon>
    </lineage>
</organism>
<reference evidence="7 8" key="1">
    <citation type="submission" date="2024-01" db="EMBL/GenBank/DDBJ databases">
        <title>The genomes of 5 underutilized Papilionoideae crops provide insights into root nodulation and disease resistance.</title>
        <authorList>
            <person name="Yuan L."/>
        </authorList>
    </citation>
    <scope>NUCLEOTIDE SEQUENCE [LARGE SCALE GENOMIC DNA]</scope>
    <source>
        <strain evidence="7">LY-2023</strain>
        <tissue evidence="7">Leaf</tissue>
    </source>
</reference>
<feature type="compositionally biased region" description="Low complexity" evidence="5">
    <location>
        <begin position="236"/>
        <end position="251"/>
    </location>
</feature>
<keyword evidence="3" id="KW-0862">Zinc</keyword>
<dbReference type="InterPro" id="IPR036875">
    <property type="entry name" value="Znf_CCHC_sf"/>
</dbReference>
<feature type="compositionally biased region" description="Basic residues" evidence="5">
    <location>
        <begin position="185"/>
        <end position="194"/>
    </location>
</feature>
<evidence type="ECO:0000259" key="6">
    <source>
        <dbReference type="PROSITE" id="PS50966"/>
    </source>
</evidence>
<evidence type="ECO:0000313" key="8">
    <source>
        <dbReference type="Proteomes" id="UP001359559"/>
    </source>
</evidence>
<accession>A0AAN9PUC2</accession>
<evidence type="ECO:0000256" key="4">
    <source>
        <dbReference type="PROSITE-ProRule" id="PRU00325"/>
    </source>
</evidence>
<feature type="region of interest" description="Disordered" evidence="5">
    <location>
        <begin position="172"/>
        <end position="263"/>
    </location>
</feature>
<keyword evidence="8" id="KW-1185">Reference proteome</keyword>